<gene>
    <name evidence="1" type="ORF">V6N11_055567</name>
</gene>
<keyword evidence="2" id="KW-1185">Reference proteome</keyword>
<sequence>MELVLGSTEEAVDAGAHNSLTPPLILPPLICLFARSPKQRNFMGGVRATFQQQLKDSGLGRVRFLLLPNALATCNN</sequence>
<evidence type="ECO:0000313" key="1">
    <source>
        <dbReference type="EMBL" id="KAK8978580.1"/>
    </source>
</evidence>
<protein>
    <submittedName>
        <fullName evidence="1">Uncharacterized protein</fullName>
    </submittedName>
</protein>
<name>A0ABR2NQY1_9ROSI</name>
<reference evidence="1 2" key="1">
    <citation type="journal article" date="2024" name="G3 (Bethesda)">
        <title>Genome assembly of Hibiscus sabdariffa L. provides insights into metabolisms of medicinal natural products.</title>
        <authorList>
            <person name="Kim T."/>
        </authorList>
    </citation>
    <scope>NUCLEOTIDE SEQUENCE [LARGE SCALE GENOMIC DNA]</scope>
    <source>
        <strain evidence="1">TK-2024</strain>
        <tissue evidence="1">Old leaves</tissue>
    </source>
</reference>
<accession>A0ABR2NQY1</accession>
<evidence type="ECO:0000313" key="2">
    <source>
        <dbReference type="Proteomes" id="UP001396334"/>
    </source>
</evidence>
<organism evidence="1 2">
    <name type="scientific">Hibiscus sabdariffa</name>
    <name type="common">roselle</name>
    <dbReference type="NCBI Taxonomy" id="183260"/>
    <lineage>
        <taxon>Eukaryota</taxon>
        <taxon>Viridiplantae</taxon>
        <taxon>Streptophyta</taxon>
        <taxon>Embryophyta</taxon>
        <taxon>Tracheophyta</taxon>
        <taxon>Spermatophyta</taxon>
        <taxon>Magnoliopsida</taxon>
        <taxon>eudicotyledons</taxon>
        <taxon>Gunneridae</taxon>
        <taxon>Pentapetalae</taxon>
        <taxon>rosids</taxon>
        <taxon>malvids</taxon>
        <taxon>Malvales</taxon>
        <taxon>Malvaceae</taxon>
        <taxon>Malvoideae</taxon>
        <taxon>Hibiscus</taxon>
    </lineage>
</organism>
<dbReference type="EMBL" id="JBBPBN010000111">
    <property type="protein sequence ID" value="KAK8978580.1"/>
    <property type="molecule type" value="Genomic_DNA"/>
</dbReference>
<dbReference type="Proteomes" id="UP001396334">
    <property type="component" value="Unassembled WGS sequence"/>
</dbReference>
<comment type="caution">
    <text evidence="1">The sequence shown here is derived from an EMBL/GenBank/DDBJ whole genome shotgun (WGS) entry which is preliminary data.</text>
</comment>
<proteinExistence type="predicted"/>